<dbReference type="GO" id="GO:0005506">
    <property type="term" value="F:iron ion binding"/>
    <property type="evidence" value="ECO:0007669"/>
    <property type="project" value="InterPro"/>
</dbReference>
<comment type="cofactor">
    <cofactor evidence="1 14">
        <name>heme</name>
        <dbReference type="ChEBI" id="CHEBI:30413"/>
    </cofactor>
</comment>
<comment type="similarity">
    <text evidence="5 15">Belongs to the cytochrome P450 family.</text>
</comment>
<name>A0A7R9EYE5_9NEOP</name>
<dbReference type="InterPro" id="IPR017972">
    <property type="entry name" value="Cyt_P450_CS"/>
</dbReference>
<keyword evidence="16" id="KW-0812">Transmembrane</keyword>
<evidence type="ECO:0000256" key="13">
    <source>
        <dbReference type="ARBA" id="ARBA00023136"/>
    </source>
</evidence>
<keyword evidence="8" id="KW-0256">Endoplasmic reticulum</keyword>
<dbReference type="FunFam" id="1.10.630.10:FF:000238">
    <property type="entry name" value="Cytochrome P450 2A6"/>
    <property type="match status" value="1"/>
</dbReference>
<dbReference type="PROSITE" id="PS00086">
    <property type="entry name" value="CYTOCHROME_P450"/>
    <property type="match status" value="1"/>
</dbReference>
<evidence type="ECO:0000256" key="11">
    <source>
        <dbReference type="ARBA" id="ARBA00023004"/>
    </source>
</evidence>
<evidence type="ECO:0000256" key="12">
    <source>
        <dbReference type="ARBA" id="ARBA00023033"/>
    </source>
</evidence>
<comment type="function">
    <text evidence="2">May be involved in the metabolism of insect hormones and in the breakdown of synthetic insecticides.</text>
</comment>
<evidence type="ECO:0000256" key="5">
    <source>
        <dbReference type="ARBA" id="ARBA00010617"/>
    </source>
</evidence>
<dbReference type="AlphaFoldDB" id="A0A7R9EYE5"/>
<evidence type="ECO:0000256" key="3">
    <source>
        <dbReference type="ARBA" id="ARBA00004174"/>
    </source>
</evidence>
<evidence type="ECO:0000256" key="1">
    <source>
        <dbReference type="ARBA" id="ARBA00001971"/>
    </source>
</evidence>
<dbReference type="GO" id="GO:0016712">
    <property type="term" value="F:oxidoreductase activity, acting on paired donors, with incorporation or reduction of molecular oxygen, reduced flavin or flavoprotein as one donor, and incorporation of one atom of oxygen"/>
    <property type="evidence" value="ECO:0007669"/>
    <property type="project" value="TreeGrafter"/>
</dbReference>
<evidence type="ECO:0008006" key="18">
    <source>
        <dbReference type="Google" id="ProtNLM"/>
    </source>
</evidence>
<accession>A0A7R9EYE5</accession>
<dbReference type="GO" id="GO:0020037">
    <property type="term" value="F:heme binding"/>
    <property type="evidence" value="ECO:0007669"/>
    <property type="project" value="InterPro"/>
</dbReference>
<organism evidence="17">
    <name type="scientific">Timema bartmani</name>
    <dbReference type="NCBI Taxonomy" id="61472"/>
    <lineage>
        <taxon>Eukaryota</taxon>
        <taxon>Metazoa</taxon>
        <taxon>Ecdysozoa</taxon>
        <taxon>Arthropoda</taxon>
        <taxon>Hexapoda</taxon>
        <taxon>Insecta</taxon>
        <taxon>Pterygota</taxon>
        <taxon>Neoptera</taxon>
        <taxon>Polyneoptera</taxon>
        <taxon>Phasmatodea</taxon>
        <taxon>Timematodea</taxon>
        <taxon>Timematoidea</taxon>
        <taxon>Timematidae</taxon>
        <taxon>Timema</taxon>
    </lineage>
</organism>
<sequence length="664" mass="74796">MAAVSMYCRDIDGSSVATVPEVRVEFSWFGTATQPAQCSRIAALNMIWVVILVLLVLFLGFVDTRRPDNYPPGPSWLPLVGNYPLLRRELARLKYHYQVWAHLGARYGPVVGLRLGRDLVVLVSGYTAIRAVLTREEFEGRPDGFFFKLRTFGQRLGLVFTDGPLWQEQRRFSLVHLRNLGLGKSSMEAQIQAEAEELVVSLRDKGSDNRPVVMHDAFDICVLNSLWALLAGHRFALNDKRLAELIDIVHASFRMLDMSGGLLNQMPFLRFLAPDKSGYTRIINILERMFNFLRETITEHRTTLNPDFSRDLIDSFLVEIDKQPDSTFSGECQVNLPPLTTCAQPNMASQEVVIVMLVELQLLALCLDLFMAGSETTSNTLGFATAYMLLHPDIQDRVHQELDREVGRERQPALQDRARLSYIEAVLMEVQRHGNVVPVAVAHRATRTADLMGHIIPQGATLLVSLHSLHMDPTHWGDPDTFRPERFLDAQGKLLQDDWFLPFGVGKRRCLGETLARSTLFLFFTTLLHNFTLSVPPKGSLPSTKGYDGVTISPRPFFAVLTPRGPEGGSVPGADDTWNFCKIPVKNRKMEFLAKVSPMHRLRPDNTMFSFSAGSKLVHQEGALRVSHSLLMSFDSMKPRLGGNERVSSRGNHYLLVQWQQCKV</sequence>
<keyword evidence="7 14" id="KW-0479">Metal-binding</keyword>
<dbReference type="PANTHER" id="PTHR24300">
    <property type="entry name" value="CYTOCHROME P450 508A4-RELATED"/>
    <property type="match status" value="1"/>
</dbReference>
<dbReference type="Gene3D" id="1.10.630.10">
    <property type="entry name" value="Cytochrome P450"/>
    <property type="match status" value="1"/>
</dbReference>
<dbReference type="CDD" id="cd20651">
    <property type="entry name" value="CYP15A1-like"/>
    <property type="match status" value="1"/>
</dbReference>
<feature type="binding site" description="axial binding residue" evidence="14">
    <location>
        <position position="510"/>
    </location>
    <ligand>
        <name>heme</name>
        <dbReference type="ChEBI" id="CHEBI:30413"/>
    </ligand>
    <ligandPart>
        <name>Fe</name>
        <dbReference type="ChEBI" id="CHEBI:18248"/>
    </ligandPart>
</feature>
<evidence type="ECO:0000256" key="15">
    <source>
        <dbReference type="RuleBase" id="RU000461"/>
    </source>
</evidence>
<evidence type="ECO:0000256" key="9">
    <source>
        <dbReference type="ARBA" id="ARBA00022848"/>
    </source>
</evidence>
<keyword evidence="6 14" id="KW-0349">Heme</keyword>
<reference evidence="17" key="1">
    <citation type="submission" date="2020-11" db="EMBL/GenBank/DDBJ databases">
        <authorList>
            <person name="Tran Van P."/>
        </authorList>
    </citation>
    <scope>NUCLEOTIDE SEQUENCE</scope>
</reference>
<dbReference type="PRINTS" id="PR00463">
    <property type="entry name" value="EP450I"/>
</dbReference>
<protein>
    <recommendedName>
        <fullName evidence="18">Cytochrome P450</fullName>
    </recommendedName>
</protein>
<dbReference type="Pfam" id="PF00067">
    <property type="entry name" value="p450"/>
    <property type="match status" value="2"/>
</dbReference>
<dbReference type="PANTHER" id="PTHR24300:SF376">
    <property type="entry name" value="CYTOCHROME P450 15A1"/>
    <property type="match status" value="1"/>
</dbReference>
<keyword evidence="9" id="KW-0492">Microsome</keyword>
<evidence type="ECO:0000256" key="16">
    <source>
        <dbReference type="SAM" id="Phobius"/>
    </source>
</evidence>
<dbReference type="InterPro" id="IPR036396">
    <property type="entry name" value="Cyt_P450_sf"/>
</dbReference>
<evidence type="ECO:0000256" key="4">
    <source>
        <dbReference type="ARBA" id="ARBA00004406"/>
    </source>
</evidence>
<keyword evidence="10 15" id="KW-0560">Oxidoreductase</keyword>
<evidence type="ECO:0000313" key="17">
    <source>
        <dbReference type="EMBL" id="CAD7443671.1"/>
    </source>
</evidence>
<gene>
    <name evidence="17" type="ORF">TBIB3V08_LOCUS6071</name>
</gene>
<evidence type="ECO:0000256" key="2">
    <source>
        <dbReference type="ARBA" id="ARBA00003690"/>
    </source>
</evidence>
<dbReference type="SUPFAM" id="SSF48264">
    <property type="entry name" value="Cytochrome P450"/>
    <property type="match status" value="1"/>
</dbReference>
<dbReference type="GO" id="GO:0005789">
    <property type="term" value="C:endoplasmic reticulum membrane"/>
    <property type="evidence" value="ECO:0007669"/>
    <property type="project" value="UniProtKB-SubCell"/>
</dbReference>
<dbReference type="EMBL" id="OD566268">
    <property type="protein sequence ID" value="CAD7443671.1"/>
    <property type="molecule type" value="Genomic_DNA"/>
</dbReference>
<dbReference type="InterPro" id="IPR001128">
    <property type="entry name" value="Cyt_P450"/>
</dbReference>
<evidence type="ECO:0000256" key="14">
    <source>
        <dbReference type="PIRSR" id="PIRSR602401-1"/>
    </source>
</evidence>
<dbReference type="GO" id="GO:0008395">
    <property type="term" value="F:steroid hydroxylase activity"/>
    <property type="evidence" value="ECO:0007669"/>
    <property type="project" value="TreeGrafter"/>
</dbReference>
<dbReference type="GO" id="GO:0006082">
    <property type="term" value="P:organic acid metabolic process"/>
    <property type="evidence" value="ECO:0007669"/>
    <property type="project" value="TreeGrafter"/>
</dbReference>
<dbReference type="PRINTS" id="PR00385">
    <property type="entry name" value="P450"/>
</dbReference>
<evidence type="ECO:0000256" key="6">
    <source>
        <dbReference type="ARBA" id="ARBA00022617"/>
    </source>
</evidence>
<evidence type="ECO:0000256" key="10">
    <source>
        <dbReference type="ARBA" id="ARBA00023002"/>
    </source>
</evidence>
<evidence type="ECO:0000256" key="7">
    <source>
        <dbReference type="ARBA" id="ARBA00022723"/>
    </source>
</evidence>
<feature type="transmembrane region" description="Helical" evidence="16">
    <location>
        <begin position="41"/>
        <end position="62"/>
    </location>
</feature>
<keyword evidence="12 15" id="KW-0503">Monooxygenase</keyword>
<keyword evidence="16" id="KW-1133">Transmembrane helix</keyword>
<dbReference type="InterPro" id="IPR002401">
    <property type="entry name" value="Cyt_P450_E_grp-I"/>
</dbReference>
<dbReference type="InterPro" id="IPR050182">
    <property type="entry name" value="Cytochrome_P450_fam2"/>
</dbReference>
<keyword evidence="13 16" id="KW-0472">Membrane</keyword>
<proteinExistence type="inferred from homology"/>
<dbReference type="GO" id="GO:0006805">
    <property type="term" value="P:xenobiotic metabolic process"/>
    <property type="evidence" value="ECO:0007669"/>
    <property type="project" value="TreeGrafter"/>
</dbReference>
<evidence type="ECO:0000256" key="8">
    <source>
        <dbReference type="ARBA" id="ARBA00022824"/>
    </source>
</evidence>
<comment type="subcellular location">
    <subcellularLocation>
        <location evidence="4">Endoplasmic reticulum membrane</location>
        <topology evidence="4">Peripheral membrane protein</topology>
    </subcellularLocation>
    <subcellularLocation>
        <location evidence="3">Microsome membrane</location>
        <topology evidence="3">Peripheral membrane protein</topology>
    </subcellularLocation>
</comment>
<keyword evidence="11 14" id="KW-0408">Iron</keyword>